<dbReference type="Gene3D" id="1.20.200.10">
    <property type="entry name" value="Fumarase/aspartase (Central domain)"/>
    <property type="match status" value="1"/>
</dbReference>
<feature type="region of interest" description="Disordered" evidence="1">
    <location>
        <begin position="1"/>
        <end position="45"/>
    </location>
</feature>
<comment type="caution">
    <text evidence="2">The sequence shown here is derived from an EMBL/GenBank/DDBJ whole genome shotgun (WGS) entry which is preliminary data.</text>
</comment>
<feature type="region of interest" description="Disordered" evidence="1">
    <location>
        <begin position="132"/>
        <end position="179"/>
    </location>
</feature>
<dbReference type="AlphaFoldDB" id="A0A538SV74"/>
<organism evidence="2 3">
    <name type="scientific">Eiseniibacteriota bacterium</name>
    <dbReference type="NCBI Taxonomy" id="2212470"/>
    <lineage>
        <taxon>Bacteria</taxon>
        <taxon>Candidatus Eiseniibacteriota</taxon>
    </lineage>
</organism>
<dbReference type="SUPFAM" id="SSF48557">
    <property type="entry name" value="L-aspartase-like"/>
    <property type="match status" value="1"/>
</dbReference>
<dbReference type="InterPro" id="IPR001106">
    <property type="entry name" value="Aromatic_Lyase"/>
</dbReference>
<evidence type="ECO:0000313" key="2">
    <source>
        <dbReference type="EMBL" id="TMQ55261.1"/>
    </source>
</evidence>
<evidence type="ECO:0000313" key="3">
    <source>
        <dbReference type="Proteomes" id="UP000317716"/>
    </source>
</evidence>
<gene>
    <name evidence="2" type="ORF">E6K72_06675</name>
</gene>
<feature type="compositionally biased region" description="Low complexity" evidence="1">
    <location>
        <begin position="1"/>
        <end position="12"/>
    </location>
</feature>
<proteinExistence type="predicted"/>
<dbReference type="GO" id="GO:0016841">
    <property type="term" value="F:ammonia-lyase activity"/>
    <property type="evidence" value="ECO:0007669"/>
    <property type="project" value="UniProtKB-ARBA"/>
</dbReference>
<evidence type="ECO:0000256" key="1">
    <source>
        <dbReference type="SAM" id="MobiDB-lite"/>
    </source>
</evidence>
<dbReference type="InterPro" id="IPR008948">
    <property type="entry name" value="L-Aspartase-like"/>
</dbReference>
<dbReference type="Proteomes" id="UP000317716">
    <property type="component" value="Unassembled WGS sequence"/>
</dbReference>
<dbReference type="PANTHER" id="PTHR10362">
    <property type="entry name" value="HISTIDINE AMMONIA-LYASE"/>
    <property type="match status" value="1"/>
</dbReference>
<protein>
    <recommendedName>
        <fullName evidence="4">Histidine ammonia-lyase</fullName>
    </recommendedName>
</protein>
<feature type="compositionally biased region" description="Basic and acidic residues" evidence="1">
    <location>
        <begin position="132"/>
        <end position="147"/>
    </location>
</feature>
<evidence type="ECO:0008006" key="4">
    <source>
        <dbReference type="Google" id="ProtNLM"/>
    </source>
</evidence>
<accession>A0A538SV74</accession>
<name>A0A538SV74_UNCEI</name>
<dbReference type="Pfam" id="PF00221">
    <property type="entry name" value="Lyase_aromatic"/>
    <property type="match status" value="1"/>
</dbReference>
<sequence length="325" mass="33637">MARGPPHAGCARAARRRAPTPRAGGQGGAGAHQRHPALDRARLPRVRGSAAGVGIGDGGRIALDRGAAGFCAAGARGGADAEALPRCARGGAAHARVLGRQRARCLARRLRPGAGRVLAALRAAGDGRILGRDGPRCEPARDRDQLGERQPAGVRGRRRIHFGGPVPRPAGGAGGGLSQDRSCRLPPVLASDPGLESGYMLAQYTAAALVSENKVLSHPASVDSIPTGSGLEDHVSMAPIAARHARAVVENSARVVALELLCACRALEFRRPLTAGAGSERLYGAVRRLAPAPDGDRPIAESCETVARWVLSREPERLAEEVLAS</sequence>
<reference evidence="2 3" key="1">
    <citation type="journal article" date="2019" name="Nat. Microbiol.">
        <title>Mediterranean grassland soil C-N compound turnover is dependent on rainfall and depth, and is mediated by genomically divergent microorganisms.</title>
        <authorList>
            <person name="Diamond S."/>
            <person name="Andeer P.F."/>
            <person name="Li Z."/>
            <person name="Crits-Christoph A."/>
            <person name="Burstein D."/>
            <person name="Anantharaman K."/>
            <person name="Lane K.R."/>
            <person name="Thomas B.C."/>
            <person name="Pan C."/>
            <person name="Northen T.R."/>
            <person name="Banfield J.F."/>
        </authorList>
    </citation>
    <scope>NUCLEOTIDE SEQUENCE [LARGE SCALE GENOMIC DNA]</scope>
    <source>
        <strain evidence="2">WS_2</strain>
    </source>
</reference>
<dbReference type="EMBL" id="VBOS01000227">
    <property type="protein sequence ID" value="TMQ55261.1"/>
    <property type="molecule type" value="Genomic_DNA"/>
</dbReference>